<organism evidence="2">
    <name type="scientific">uncultured Pseudonocardia sp</name>
    <dbReference type="NCBI Taxonomy" id="211455"/>
    <lineage>
        <taxon>Bacteria</taxon>
        <taxon>Bacillati</taxon>
        <taxon>Actinomycetota</taxon>
        <taxon>Actinomycetes</taxon>
        <taxon>Pseudonocardiales</taxon>
        <taxon>Pseudonocardiaceae</taxon>
        <taxon>Pseudonocardia</taxon>
        <taxon>environmental samples</taxon>
    </lineage>
</organism>
<evidence type="ECO:0000313" key="2">
    <source>
        <dbReference type="EMBL" id="CAA9444388.1"/>
    </source>
</evidence>
<gene>
    <name evidence="2" type="ORF">AVDCRST_MAG66-4291</name>
</gene>
<evidence type="ECO:0000256" key="1">
    <source>
        <dbReference type="SAM" id="MobiDB-lite"/>
    </source>
</evidence>
<feature type="compositionally biased region" description="Basic and acidic residues" evidence="1">
    <location>
        <begin position="16"/>
        <end position="25"/>
    </location>
</feature>
<name>A0A6J4QMT0_9PSEU</name>
<dbReference type="EMBL" id="CADCUS010000580">
    <property type="protein sequence ID" value="CAA9444388.1"/>
    <property type="molecule type" value="Genomic_DNA"/>
</dbReference>
<accession>A0A6J4QMT0</accession>
<proteinExistence type="predicted"/>
<sequence>MAAHRPHRAAAADLHAAGDDRDPRRAPAPRAVVAPPRRTAGRGAASPLPRRGSATKLGCTSEDDVR</sequence>
<dbReference type="AlphaFoldDB" id="A0A6J4QMT0"/>
<reference evidence="2" key="1">
    <citation type="submission" date="2020-02" db="EMBL/GenBank/DDBJ databases">
        <authorList>
            <person name="Meier V. D."/>
        </authorList>
    </citation>
    <scope>NUCLEOTIDE SEQUENCE</scope>
    <source>
        <strain evidence="2">AVDCRST_MAG66</strain>
    </source>
</reference>
<feature type="region of interest" description="Disordered" evidence="1">
    <location>
        <begin position="1"/>
        <end position="66"/>
    </location>
</feature>
<protein>
    <submittedName>
        <fullName evidence="2">Uncharacterized protein</fullName>
    </submittedName>
</protein>
<feature type="compositionally biased region" description="Low complexity" evidence="1">
    <location>
        <begin position="28"/>
        <end position="45"/>
    </location>
</feature>